<feature type="region of interest" description="Disordered" evidence="1">
    <location>
        <begin position="24"/>
        <end position="118"/>
    </location>
</feature>
<protein>
    <submittedName>
        <fullName evidence="2">Uncharacterized protein</fullName>
    </submittedName>
</protein>
<sequence length="118" mass="13107">MEAGYISPGRENKALVTPSVWTANQAGSSATRSRVLTDPNFRSKDRKNAPPTISPQPESPLLKGVYKLQRASNRGKTLSPLIARPQGSRKYITGSREQSSCDLRHLDRQPSRQFSNQK</sequence>
<name>A0AAV7THS6_PLEWA</name>
<dbReference type="EMBL" id="JANPWB010000006">
    <property type="protein sequence ID" value="KAJ1176148.1"/>
    <property type="molecule type" value="Genomic_DNA"/>
</dbReference>
<accession>A0AAV7THS6</accession>
<evidence type="ECO:0000256" key="1">
    <source>
        <dbReference type="SAM" id="MobiDB-lite"/>
    </source>
</evidence>
<comment type="caution">
    <text evidence="2">The sequence shown here is derived from an EMBL/GenBank/DDBJ whole genome shotgun (WGS) entry which is preliminary data.</text>
</comment>
<organism evidence="2 3">
    <name type="scientific">Pleurodeles waltl</name>
    <name type="common">Iberian ribbed newt</name>
    <dbReference type="NCBI Taxonomy" id="8319"/>
    <lineage>
        <taxon>Eukaryota</taxon>
        <taxon>Metazoa</taxon>
        <taxon>Chordata</taxon>
        <taxon>Craniata</taxon>
        <taxon>Vertebrata</taxon>
        <taxon>Euteleostomi</taxon>
        <taxon>Amphibia</taxon>
        <taxon>Batrachia</taxon>
        <taxon>Caudata</taxon>
        <taxon>Salamandroidea</taxon>
        <taxon>Salamandridae</taxon>
        <taxon>Pleurodelinae</taxon>
        <taxon>Pleurodeles</taxon>
    </lineage>
</organism>
<feature type="compositionally biased region" description="Polar residues" evidence="1">
    <location>
        <begin position="24"/>
        <end position="34"/>
    </location>
</feature>
<evidence type="ECO:0000313" key="3">
    <source>
        <dbReference type="Proteomes" id="UP001066276"/>
    </source>
</evidence>
<proteinExistence type="predicted"/>
<reference evidence="2" key="1">
    <citation type="journal article" date="2022" name="bioRxiv">
        <title>Sequencing and chromosome-scale assembly of the giantPleurodeles waltlgenome.</title>
        <authorList>
            <person name="Brown T."/>
            <person name="Elewa A."/>
            <person name="Iarovenko S."/>
            <person name="Subramanian E."/>
            <person name="Araus A.J."/>
            <person name="Petzold A."/>
            <person name="Susuki M."/>
            <person name="Suzuki K.-i.T."/>
            <person name="Hayashi T."/>
            <person name="Toyoda A."/>
            <person name="Oliveira C."/>
            <person name="Osipova E."/>
            <person name="Leigh N.D."/>
            <person name="Simon A."/>
            <person name="Yun M.H."/>
        </authorList>
    </citation>
    <scope>NUCLEOTIDE SEQUENCE</scope>
    <source>
        <strain evidence="2">20211129_DDA</strain>
        <tissue evidence="2">Liver</tissue>
    </source>
</reference>
<evidence type="ECO:0000313" key="2">
    <source>
        <dbReference type="EMBL" id="KAJ1176148.1"/>
    </source>
</evidence>
<dbReference type="Proteomes" id="UP001066276">
    <property type="component" value="Chromosome 3_2"/>
</dbReference>
<dbReference type="AlphaFoldDB" id="A0AAV7THS6"/>
<keyword evidence="3" id="KW-1185">Reference proteome</keyword>
<gene>
    <name evidence="2" type="ORF">NDU88_001431</name>
</gene>